<organism evidence="1 2">
    <name type="scientific">Pseudonocardia acidicola</name>
    <dbReference type="NCBI Taxonomy" id="2724939"/>
    <lineage>
        <taxon>Bacteria</taxon>
        <taxon>Bacillati</taxon>
        <taxon>Actinomycetota</taxon>
        <taxon>Actinomycetes</taxon>
        <taxon>Pseudonocardiales</taxon>
        <taxon>Pseudonocardiaceae</taxon>
        <taxon>Pseudonocardia</taxon>
    </lineage>
</organism>
<comment type="caution">
    <text evidence="1">The sequence shown here is derived from an EMBL/GenBank/DDBJ whole genome shotgun (WGS) entry which is preliminary data.</text>
</comment>
<protein>
    <submittedName>
        <fullName evidence="1">Uncharacterized protein</fullName>
    </submittedName>
</protein>
<gene>
    <name evidence="1" type="ORF">HF526_01295</name>
</gene>
<evidence type="ECO:0000313" key="1">
    <source>
        <dbReference type="EMBL" id="NMH95966.1"/>
    </source>
</evidence>
<dbReference type="RefSeq" id="WP_169379344.1">
    <property type="nucleotide sequence ID" value="NZ_JAAXLA010000002.1"/>
</dbReference>
<evidence type="ECO:0000313" key="2">
    <source>
        <dbReference type="Proteomes" id="UP000820669"/>
    </source>
</evidence>
<name>A0ABX1S381_9PSEU</name>
<sequence length="65" mass="7295">MAFRWRYLDAAGEPVDGPDETFDDQGQAEQWFGDAWEELRIDGVDAVVLLDGDDEVYGPMSLQEG</sequence>
<keyword evidence="2" id="KW-1185">Reference proteome</keyword>
<dbReference type="Proteomes" id="UP000820669">
    <property type="component" value="Unassembled WGS sequence"/>
</dbReference>
<proteinExistence type="predicted"/>
<dbReference type="EMBL" id="JAAXLA010000002">
    <property type="protein sequence ID" value="NMH95966.1"/>
    <property type="molecule type" value="Genomic_DNA"/>
</dbReference>
<reference evidence="1 2" key="1">
    <citation type="submission" date="2020-04" db="EMBL/GenBank/DDBJ databases">
        <authorList>
            <person name="Klaysubun C."/>
            <person name="Duangmal K."/>
            <person name="Lipun K."/>
        </authorList>
    </citation>
    <scope>NUCLEOTIDE SEQUENCE [LARGE SCALE GENOMIC DNA]</scope>
    <source>
        <strain evidence="1 2">K10HN5</strain>
    </source>
</reference>
<accession>A0ABX1S381</accession>